<dbReference type="PANTHER" id="PTHR38340">
    <property type="entry name" value="S-LAYER PROTEIN"/>
    <property type="match status" value="1"/>
</dbReference>
<gene>
    <name evidence="9" type="primary">ltxA_13</name>
    <name evidence="9" type="ORF">ASD8599_04064</name>
</gene>
<keyword evidence="4" id="KW-0800">Toxin</keyword>
<proteinExistence type="predicted"/>
<evidence type="ECO:0000256" key="6">
    <source>
        <dbReference type="ARBA" id="ARBA00023026"/>
    </source>
</evidence>
<dbReference type="InterPro" id="IPR011049">
    <property type="entry name" value="Serralysin-like_metalloprot_C"/>
</dbReference>
<dbReference type="PRINTS" id="PR01488">
    <property type="entry name" value="RTXTOXINA"/>
</dbReference>
<evidence type="ECO:0000313" key="10">
    <source>
        <dbReference type="Proteomes" id="UP000244880"/>
    </source>
</evidence>
<dbReference type="OrthoDB" id="9342475at2"/>
<dbReference type="Proteomes" id="UP000244880">
    <property type="component" value="Unassembled WGS sequence"/>
</dbReference>
<dbReference type="InterPro" id="IPR003995">
    <property type="entry name" value="RTX_toxin_determinant-A"/>
</dbReference>
<accession>A0A2R8BPS1</accession>
<keyword evidence="3" id="KW-0964">Secreted</keyword>
<feature type="region of interest" description="Disordered" evidence="8">
    <location>
        <begin position="503"/>
        <end position="524"/>
    </location>
</feature>
<dbReference type="SUPFAM" id="SSF51120">
    <property type="entry name" value="beta-Roll"/>
    <property type="match status" value="3"/>
</dbReference>
<dbReference type="GO" id="GO:0005509">
    <property type="term" value="F:calcium ion binding"/>
    <property type="evidence" value="ECO:0007669"/>
    <property type="project" value="InterPro"/>
</dbReference>
<keyword evidence="5" id="KW-0677">Repeat</keyword>
<dbReference type="Gene3D" id="2.150.10.10">
    <property type="entry name" value="Serralysin-like metalloprotease, C-terminal"/>
    <property type="match status" value="5"/>
</dbReference>
<dbReference type="GO" id="GO:0005576">
    <property type="term" value="C:extracellular region"/>
    <property type="evidence" value="ECO:0007669"/>
    <property type="project" value="UniProtKB-SubCell"/>
</dbReference>
<reference evidence="9 10" key="1">
    <citation type="submission" date="2018-03" db="EMBL/GenBank/DDBJ databases">
        <authorList>
            <person name="Keele B.F."/>
        </authorList>
    </citation>
    <scope>NUCLEOTIDE SEQUENCE [LARGE SCALE GENOMIC DNA]</scope>
    <source>
        <strain evidence="9 10">CECT 8599</strain>
    </source>
</reference>
<evidence type="ECO:0000256" key="4">
    <source>
        <dbReference type="ARBA" id="ARBA00022656"/>
    </source>
</evidence>
<evidence type="ECO:0000256" key="1">
    <source>
        <dbReference type="ARBA" id="ARBA00004370"/>
    </source>
</evidence>
<name>A0A2R8BPS1_9RHOB</name>
<dbReference type="GO" id="GO:0016020">
    <property type="term" value="C:membrane"/>
    <property type="evidence" value="ECO:0007669"/>
    <property type="project" value="UniProtKB-SubCell"/>
</dbReference>
<dbReference type="PRINTS" id="PR00313">
    <property type="entry name" value="CABNDNGRPT"/>
</dbReference>
<dbReference type="PANTHER" id="PTHR38340:SF1">
    <property type="entry name" value="S-LAYER PROTEIN"/>
    <property type="match status" value="1"/>
</dbReference>
<evidence type="ECO:0000256" key="7">
    <source>
        <dbReference type="ARBA" id="ARBA00023136"/>
    </source>
</evidence>
<protein>
    <submittedName>
        <fullName evidence="9">Leukotoxin</fullName>
    </submittedName>
</protein>
<dbReference type="EMBL" id="OMOR01000005">
    <property type="protein sequence ID" value="SPH27598.1"/>
    <property type="molecule type" value="Genomic_DNA"/>
</dbReference>
<dbReference type="PROSITE" id="PS00330">
    <property type="entry name" value="HEMOLYSIN_CALCIUM"/>
    <property type="match status" value="4"/>
</dbReference>
<evidence type="ECO:0000256" key="5">
    <source>
        <dbReference type="ARBA" id="ARBA00022737"/>
    </source>
</evidence>
<evidence type="ECO:0000256" key="8">
    <source>
        <dbReference type="SAM" id="MobiDB-lite"/>
    </source>
</evidence>
<evidence type="ECO:0000256" key="2">
    <source>
        <dbReference type="ARBA" id="ARBA00004613"/>
    </source>
</evidence>
<dbReference type="InterPro" id="IPR018511">
    <property type="entry name" value="Hemolysin-typ_Ca-bd_CS"/>
</dbReference>
<evidence type="ECO:0000313" key="9">
    <source>
        <dbReference type="EMBL" id="SPH27598.1"/>
    </source>
</evidence>
<sequence length="779" mass="79956">MPSMEFLRVLQTGTDALDFGVRDLEAHVTDAGTILYASTGFGGGVTSYFLSNSGAVSLIDTALFDLGGFAGQGAEIEVVDGGGTLLVGGISAGKIISYDLSGVGQLGGRAVMDVTGNGSYTALAETDAGHIVTADTSGTGAQLYTQSGNGLTLRHTEADTKSSHTTQVSDIKMVTLAGGTEIMLAASMGDRGISSYRMNGFDPVLADSIGPADGVGIMIPTDMTVMTIGATSFVLVASMPTNGGSGALTVMQIASNGQLTVTDHMLDSLDMRFGGVQAVDSIEIEGRWFVAAGGGDDGITLFSVLPNGTLQHLDTIADSVEAGLNGVTAITLAYAGGDLQVFAASGAAAGLTQLSYDLAGQGQTRLAASGGQTLSGTGSQDILAGQNGNDSLYGGGGQDTLMDGGGSDTLRGGSGADVFIIAQDGVRDTIEDFKVNEDFIDLSFWSFLYSVDQLDIVQIDGGVRITHNDEVLDVLKGTNGGLNPNQVREKIMLGPTRALPVEYDDSADDTESTAPSSAADMLTGTSGVDSLSALEGNDTIYGFSGDDMLVSGYGDDVIWGGSGHDTLRGGRDNDVLNGETGDDFIYGGDGNDSIAGGEGANRMFGQRGDDTVRGANENDTVNGGGGSDALYGNQGNDWFRGGVGDDTMYGGSGNDTLFGNQGDERIFAGDGADRIFGGSGNDTIVPGGGWDYVKGGTGADTFVFASGMDRDLMIGFDRDEDILRLNSNLLDGQTTGWQVVQAFGSIEGNNAVLDFGGGDKIVFFWGRSLDGFADNIEIF</sequence>
<keyword evidence="10" id="KW-1185">Reference proteome</keyword>
<keyword evidence="7" id="KW-0472">Membrane</keyword>
<organism evidence="9 10">
    <name type="scientific">Ascidiaceihabitans donghaensis</name>
    <dbReference type="NCBI Taxonomy" id="1510460"/>
    <lineage>
        <taxon>Bacteria</taxon>
        <taxon>Pseudomonadati</taxon>
        <taxon>Pseudomonadota</taxon>
        <taxon>Alphaproteobacteria</taxon>
        <taxon>Rhodobacterales</taxon>
        <taxon>Paracoccaceae</taxon>
        <taxon>Ascidiaceihabitans</taxon>
    </lineage>
</organism>
<comment type="subcellular location">
    <subcellularLocation>
        <location evidence="1">Membrane</location>
    </subcellularLocation>
    <subcellularLocation>
        <location evidence="2">Secreted</location>
    </subcellularLocation>
</comment>
<dbReference type="InterPro" id="IPR001343">
    <property type="entry name" value="Hemolysn_Ca-bd"/>
</dbReference>
<evidence type="ECO:0000256" key="3">
    <source>
        <dbReference type="ARBA" id="ARBA00022525"/>
    </source>
</evidence>
<keyword evidence="6" id="KW-0843">Virulence</keyword>
<dbReference type="Pfam" id="PF00353">
    <property type="entry name" value="HemolysinCabind"/>
    <property type="match status" value="6"/>
</dbReference>
<dbReference type="InterPro" id="IPR050557">
    <property type="entry name" value="RTX_toxin/Mannuronan_C5-epim"/>
</dbReference>
<dbReference type="AlphaFoldDB" id="A0A2R8BPS1"/>
<dbReference type="GO" id="GO:0090729">
    <property type="term" value="F:toxin activity"/>
    <property type="evidence" value="ECO:0007669"/>
    <property type="project" value="UniProtKB-KW"/>
</dbReference>